<dbReference type="Proteomes" id="UP001558613">
    <property type="component" value="Unassembled WGS sequence"/>
</dbReference>
<feature type="region of interest" description="Disordered" evidence="1">
    <location>
        <begin position="40"/>
        <end position="88"/>
    </location>
</feature>
<organism evidence="2 3">
    <name type="scientific">Cirrhinus molitorella</name>
    <name type="common">mud carp</name>
    <dbReference type="NCBI Taxonomy" id="172907"/>
    <lineage>
        <taxon>Eukaryota</taxon>
        <taxon>Metazoa</taxon>
        <taxon>Chordata</taxon>
        <taxon>Craniata</taxon>
        <taxon>Vertebrata</taxon>
        <taxon>Euteleostomi</taxon>
        <taxon>Actinopterygii</taxon>
        <taxon>Neopterygii</taxon>
        <taxon>Teleostei</taxon>
        <taxon>Ostariophysi</taxon>
        <taxon>Cypriniformes</taxon>
        <taxon>Cyprinidae</taxon>
        <taxon>Labeoninae</taxon>
        <taxon>Labeonini</taxon>
        <taxon>Cirrhinus</taxon>
    </lineage>
</organism>
<feature type="compositionally biased region" description="Polar residues" evidence="1">
    <location>
        <begin position="79"/>
        <end position="88"/>
    </location>
</feature>
<evidence type="ECO:0000256" key="1">
    <source>
        <dbReference type="SAM" id="MobiDB-lite"/>
    </source>
</evidence>
<dbReference type="EMBL" id="JAYMGO010000003">
    <property type="protein sequence ID" value="KAL1278797.1"/>
    <property type="molecule type" value="Genomic_DNA"/>
</dbReference>
<reference evidence="2 3" key="1">
    <citation type="submission" date="2023-09" db="EMBL/GenBank/DDBJ databases">
        <authorList>
            <person name="Wang M."/>
        </authorList>
    </citation>
    <scope>NUCLEOTIDE SEQUENCE [LARGE SCALE GENOMIC DNA]</scope>
    <source>
        <strain evidence="2">GT-2023</strain>
        <tissue evidence="2">Liver</tissue>
    </source>
</reference>
<protein>
    <submittedName>
        <fullName evidence="2">Uncharacterized protein</fullName>
    </submittedName>
</protein>
<name>A0ABR3NPK3_9TELE</name>
<keyword evidence="3" id="KW-1185">Reference proteome</keyword>
<accession>A0ABR3NPK3</accession>
<evidence type="ECO:0000313" key="2">
    <source>
        <dbReference type="EMBL" id="KAL1278797.1"/>
    </source>
</evidence>
<sequence length="88" mass="9495">MPIKILRALEGGREGSLFGWAPRTASSALDGAEQHTCAELAESQSVRADPSARCARGEERRHGQARVRGAGDPPHHTLSPRTTLRPQD</sequence>
<evidence type="ECO:0000313" key="3">
    <source>
        <dbReference type="Proteomes" id="UP001558613"/>
    </source>
</evidence>
<comment type="caution">
    <text evidence="2">The sequence shown here is derived from an EMBL/GenBank/DDBJ whole genome shotgun (WGS) entry which is preliminary data.</text>
</comment>
<proteinExistence type="predicted"/>
<gene>
    <name evidence="2" type="ORF">QQF64_025470</name>
</gene>